<name>A0A2S9IR95_9HYPH</name>
<dbReference type="Gene3D" id="3.90.25.10">
    <property type="entry name" value="UDP-galactose 4-epimerase, domain 1"/>
    <property type="match status" value="1"/>
</dbReference>
<keyword evidence="5" id="KW-1185">Reference proteome</keyword>
<keyword evidence="2" id="KW-0521">NADP</keyword>
<dbReference type="SUPFAM" id="SSF51735">
    <property type="entry name" value="NAD(P)-binding Rossmann-fold domains"/>
    <property type="match status" value="1"/>
</dbReference>
<proteinExistence type="inferred from homology"/>
<dbReference type="Proteomes" id="UP000239434">
    <property type="component" value="Unassembled WGS sequence"/>
</dbReference>
<comment type="caution">
    <text evidence="4">The sequence shown here is derived from an EMBL/GenBank/DDBJ whole genome shotgun (WGS) entry which is preliminary data.</text>
</comment>
<reference evidence="4 5" key="1">
    <citation type="submission" date="2018-02" db="EMBL/GenBank/DDBJ databases">
        <title>The draft genome of Phyllobacterium sp. 1N-3.</title>
        <authorList>
            <person name="Liu L."/>
            <person name="Li L."/>
            <person name="Zhang X."/>
            <person name="Wang T."/>
            <person name="Liang L."/>
        </authorList>
    </citation>
    <scope>NUCLEOTIDE SEQUENCE [LARGE SCALE GENOMIC DNA]</scope>
    <source>
        <strain evidence="4 5">1N-3</strain>
    </source>
</reference>
<evidence type="ECO:0000313" key="5">
    <source>
        <dbReference type="Proteomes" id="UP000239434"/>
    </source>
</evidence>
<evidence type="ECO:0000256" key="2">
    <source>
        <dbReference type="ARBA" id="ARBA00022857"/>
    </source>
</evidence>
<dbReference type="InterPro" id="IPR008030">
    <property type="entry name" value="NmrA-like"/>
</dbReference>
<feature type="domain" description="NmrA-like" evidence="3">
    <location>
        <begin position="5"/>
        <end position="245"/>
    </location>
</feature>
<dbReference type="PANTHER" id="PTHR42748:SF7">
    <property type="entry name" value="NMRA LIKE REDOX SENSOR 1-RELATED"/>
    <property type="match status" value="1"/>
</dbReference>
<dbReference type="InterPro" id="IPR036291">
    <property type="entry name" value="NAD(P)-bd_dom_sf"/>
</dbReference>
<evidence type="ECO:0000313" key="4">
    <source>
        <dbReference type="EMBL" id="PRD43032.1"/>
    </source>
</evidence>
<dbReference type="PANTHER" id="PTHR42748">
    <property type="entry name" value="NITROGEN METABOLITE REPRESSION PROTEIN NMRA FAMILY MEMBER"/>
    <property type="match status" value="1"/>
</dbReference>
<dbReference type="InterPro" id="IPR051164">
    <property type="entry name" value="NmrA-like_oxidored"/>
</dbReference>
<accession>A0A2S9IR95</accession>
<dbReference type="RefSeq" id="WP_105742271.1">
    <property type="nucleotide sequence ID" value="NZ_PVBR01000008.1"/>
</dbReference>
<organism evidence="4 5">
    <name type="scientific">Phyllobacterium phragmitis</name>
    <dbReference type="NCBI Taxonomy" id="2670329"/>
    <lineage>
        <taxon>Bacteria</taxon>
        <taxon>Pseudomonadati</taxon>
        <taxon>Pseudomonadota</taxon>
        <taxon>Alphaproteobacteria</taxon>
        <taxon>Hyphomicrobiales</taxon>
        <taxon>Phyllobacteriaceae</taxon>
        <taxon>Phyllobacterium</taxon>
    </lineage>
</organism>
<dbReference type="AlphaFoldDB" id="A0A2S9IR95"/>
<dbReference type="Pfam" id="PF05368">
    <property type="entry name" value="NmrA"/>
    <property type="match status" value="1"/>
</dbReference>
<protein>
    <submittedName>
        <fullName evidence="4">NmrA family protein</fullName>
    </submittedName>
</protein>
<dbReference type="CDD" id="cd05251">
    <property type="entry name" value="NmrA_like_SDR_a"/>
    <property type="match status" value="1"/>
</dbReference>
<gene>
    <name evidence="4" type="ORF">C5748_12510</name>
</gene>
<evidence type="ECO:0000259" key="3">
    <source>
        <dbReference type="Pfam" id="PF05368"/>
    </source>
</evidence>
<sequence length="306" mass="32435">MEDERTVLVFGATGQQGGAVARALESAGWHVRALVRDPAGEKAKALEAIGVELHKGDFSDVASTEAAISGMYGVFSVQPSSGQGAAYGVTDEEEVRYGKIVADMAVKHGVRHLVYTSAGAAGKGKTGLGHFDSKTEIEEHIRGLPIRSTIVRPAAFMEMLMLPGMGLDRGSFSFFMRPDQAMQFIAVNDIGKIVASIFADPERFTGQTIEIAGDEVTGSGMQETLSRAAGRTITYNRFPDSLLEQNAFLGRLAGLVDDGRCAGSADIDTLRKDFGALTTLDAWLSGPGKPLLEAALQAQDAPVALR</sequence>
<comment type="similarity">
    <text evidence="1">Belongs to the NmrA-type oxidoreductase family.</text>
</comment>
<evidence type="ECO:0000256" key="1">
    <source>
        <dbReference type="ARBA" id="ARBA00006328"/>
    </source>
</evidence>
<dbReference type="Gene3D" id="3.40.50.720">
    <property type="entry name" value="NAD(P)-binding Rossmann-like Domain"/>
    <property type="match status" value="1"/>
</dbReference>
<dbReference type="EMBL" id="PVBR01000008">
    <property type="protein sequence ID" value="PRD43032.1"/>
    <property type="molecule type" value="Genomic_DNA"/>
</dbReference>